<protein>
    <recommendedName>
        <fullName evidence="3">Ubiquitin 3 binding protein But2 C-terminal domain-containing protein</fullName>
    </recommendedName>
</protein>
<sequence>MANIISLLLTVNGKRPHAPWAITPDLLPTQKSWYANQELRHSPPQKNAQSFSRFRQGLTLAPLSGMPASAQYSALPASSGSVDDDLNENEKAPISARQGNQLLLWACILAICSSIMSVAVLLKEPYSNRSQASSNAPLRRPNQYVNLDRVFKNGSHTTPFPPIMHFPSVVLQIQTKDSKRRIHEEERGWRSVLGTVYPDDRHIIVSPETSTVVQLRHIDYGMEHCILNVSVPKPAKNRDPAIRMTLPSVVDIWGLDTELELSPHILWDYAPPRRTLLGSLTVSLDKEASLPEFFCRSGEFSTLEFACPPASSENCYVDFWQNKESPYGGIYMTQFDSLFDGAL</sequence>
<dbReference type="Proteomes" id="UP000308652">
    <property type="component" value="Unassembled WGS sequence"/>
</dbReference>
<gene>
    <name evidence="1" type="ORF">BDQ12DRAFT_734275</name>
</gene>
<dbReference type="AlphaFoldDB" id="A0A5C3M4Q1"/>
<evidence type="ECO:0000313" key="2">
    <source>
        <dbReference type="Proteomes" id="UP000308652"/>
    </source>
</evidence>
<name>A0A5C3M4Q1_9AGAR</name>
<proteinExistence type="predicted"/>
<evidence type="ECO:0008006" key="3">
    <source>
        <dbReference type="Google" id="ProtNLM"/>
    </source>
</evidence>
<dbReference type="EMBL" id="ML213597">
    <property type="protein sequence ID" value="TFK40270.1"/>
    <property type="molecule type" value="Genomic_DNA"/>
</dbReference>
<evidence type="ECO:0000313" key="1">
    <source>
        <dbReference type="EMBL" id="TFK40270.1"/>
    </source>
</evidence>
<reference evidence="1 2" key="1">
    <citation type="journal article" date="2019" name="Nat. Ecol. Evol.">
        <title>Megaphylogeny resolves global patterns of mushroom evolution.</title>
        <authorList>
            <person name="Varga T."/>
            <person name="Krizsan K."/>
            <person name="Foldi C."/>
            <person name="Dima B."/>
            <person name="Sanchez-Garcia M."/>
            <person name="Sanchez-Ramirez S."/>
            <person name="Szollosi G.J."/>
            <person name="Szarkandi J.G."/>
            <person name="Papp V."/>
            <person name="Albert L."/>
            <person name="Andreopoulos W."/>
            <person name="Angelini C."/>
            <person name="Antonin V."/>
            <person name="Barry K.W."/>
            <person name="Bougher N.L."/>
            <person name="Buchanan P."/>
            <person name="Buyck B."/>
            <person name="Bense V."/>
            <person name="Catcheside P."/>
            <person name="Chovatia M."/>
            <person name="Cooper J."/>
            <person name="Damon W."/>
            <person name="Desjardin D."/>
            <person name="Finy P."/>
            <person name="Geml J."/>
            <person name="Haridas S."/>
            <person name="Hughes K."/>
            <person name="Justo A."/>
            <person name="Karasinski D."/>
            <person name="Kautmanova I."/>
            <person name="Kiss B."/>
            <person name="Kocsube S."/>
            <person name="Kotiranta H."/>
            <person name="LaButti K.M."/>
            <person name="Lechner B.E."/>
            <person name="Liimatainen K."/>
            <person name="Lipzen A."/>
            <person name="Lukacs Z."/>
            <person name="Mihaltcheva S."/>
            <person name="Morgado L.N."/>
            <person name="Niskanen T."/>
            <person name="Noordeloos M.E."/>
            <person name="Ohm R.A."/>
            <person name="Ortiz-Santana B."/>
            <person name="Ovrebo C."/>
            <person name="Racz N."/>
            <person name="Riley R."/>
            <person name="Savchenko A."/>
            <person name="Shiryaev A."/>
            <person name="Soop K."/>
            <person name="Spirin V."/>
            <person name="Szebenyi C."/>
            <person name="Tomsovsky M."/>
            <person name="Tulloss R.E."/>
            <person name="Uehling J."/>
            <person name="Grigoriev I.V."/>
            <person name="Vagvolgyi C."/>
            <person name="Papp T."/>
            <person name="Martin F.M."/>
            <person name="Miettinen O."/>
            <person name="Hibbett D.S."/>
            <person name="Nagy L.G."/>
        </authorList>
    </citation>
    <scope>NUCLEOTIDE SEQUENCE [LARGE SCALE GENOMIC DNA]</scope>
    <source>
        <strain evidence="1 2">CBS 166.37</strain>
    </source>
</reference>
<dbReference type="OrthoDB" id="3350619at2759"/>
<organism evidence="1 2">
    <name type="scientific">Crucibulum laeve</name>
    <dbReference type="NCBI Taxonomy" id="68775"/>
    <lineage>
        <taxon>Eukaryota</taxon>
        <taxon>Fungi</taxon>
        <taxon>Dikarya</taxon>
        <taxon>Basidiomycota</taxon>
        <taxon>Agaricomycotina</taxon>
        <taxon>Agaricomycetes</taxon>
        <taxon>Agaricomycetidae</taxon>
        <taxon>Agaricales</taxon>
        <taxon>Agaricineae</taxon>
        <taxon>Nidulariaceae</taxon>
        <taxon>Crucibulum</taxon>
    </lineage>
</organism>
<accession>A0A5C3M4Q1</accession>
<keyword evidence="2" id="KW-1185">Reference proteome</keyword>